<feature type="binding site" evidence="10">
    <location>
        <position position="499"/>
    </location>
    <ligand>
        <name>Mg(2+)</name>
        <dbReference type="ChEBI" id="CHEBI:18420"/>
        <label>2</label>
    </ligand>
</feature>
<evidence type="ECO:0000256" key="3">
    <source>
        <dbReference type="ARBA" id="ARBA00022723"/>
    </source>
</evidence>
<dbReference type="InterPro" id="IPR006171">
    <property type="entry name" value="TOPRIM_dom"/>
</dbReference>
<dbReference type="InterPro" id="IPR002288">
    <property type="entry name" value="DNA_gyrase_B_C"/>
</dbReference>
<dbReference type="EMBL" id="JBHSFQ010000039">
    <property type="protein sequence ID" value="MFC4565510.1"/>
    <property type="molecule type" value="Genomic_DNA"/>
</dbReference>
<feature type="site" description="Interaction with DNA" evidence="10">
    <location>
        <position position="451"/>
    </location>
</feature>
<comment type="subunit">
    <text evidence="10">Heterotetramer, composed of two GyrA and two GyrB chains. In the heterotetramer, GyrA contains the active site tyrosine that forms a transient covalent intermediate with DNA, while GyrB binds cofactors and catalyzes ATP hydrolysis.</text>
</comment>
<dbReference type="PANTHER" id="PTHR45866">
    <property type="entry name" value="DNA GYRASE/TOPOISOMERASE SUBUNIT B"/>
    <property type="match status" value="1"/>
</dbReference>
<evidence type="ECO:0000259" key="11">
    <source>
        <dbReference type="PROSITE" id="PS50880"/>
    </source>
</evidence>
<dbReference type="Pfam" id="PF00986">
    <property type="entry name" value="DNA_gyraseB_C"/>
    <property type="match status" value="1"/>
</dbReference>
<dbReference type="InterPro" id="IPR018522">
    <property type="entry name" value="TopoIIA_CS"/>
</dbReference>
<name>A0ABV9E2U6_9ACTN</name>
<dbReference type="InterPro" id="IPR020568">
    <property type="entry name" value="Ribosomal_Su5_D2-typ_SF"/>
</dbReference>
<dbReference type="InterPro" id="IPR013760">
    <property type="entry name" value="Topo_IIA-like_dom_sf"/>
</dbReference>
<evidence type="ECO:0000256" key="2">
    <source>
        <dbReference type="ARBA" id="ARBA00010708"/>
    </source>
</evidence>
<keyword evidence="7 10" id="KW-0799">Topoisomerase</keyword>
<accession>A0ABV9E2U6</accession>
<keyword evidence="13" id="KW-1185">Reference proteome</keyword>
<dbReference type="Pfam" id="PF00204">
    <property type="entry name" value="DNA_gyraseB"/>
    <property type="match status" value="1"/>
</dbReference>
<dbReference type="GO" id="GO:0003918">
    <property type="term" value="F:DNA topoisomerase type II (double strand cut, ATP-hydrolyzing) activity"/>
    <property type="evidence" value="ECO:0007669"/>
    <property type="project" value="UniProtKB-EC"/>
</dbReference>
<keyword evidence="4 10" id="KW-0547">Nucleotide-binding</keyword>
<dbReference type="SMART" id="SM00433">
    <property type="entry name" value="TOP2c"/>
    <property type="match status" value="1"/>
</dbReference>
<dbReference type="Gene3D" id="3.30.230.10">
    <property type="match status" value="1"/>
</dbReference>
<feature type="domain" description="Toprim" evidence="11">
    <location>
        <begin position="420"/>
        <end position="534"/>
    </location>
</feature>
<keyword evidence="9 10" id="KW-0413">Isomerase</keyword>
<dbReference type="InterPro" id="IPR003594">
    <property type="entry name" value="HATPase_dom"/>
</dbReference>
<evidence type="ECO:0000313" key="12">
    <source>
        <dbReference type="EMBL" id="MFC4565510.1"/>
    </source>
</evidence>
<keyword evidence="10" id="KW-0963">Cytoplasm</keyword>
<dbReference type="PROSITE" id="PS00177">
    <property type="entry name" value="TOPOISOMERASE_II"/>
    <property type="match status" value="1"/>
</dbReference>
<evidence type="ECO:0000256" key="9">
    <source>
        <dbReference type="ARBA" id="ARBA00023235"/>
    </source>
</evidence>
<dbReference type="PRINTS" id="PR01159">
    <property type="entry name" value="DNAGYRASEB"/>
</dbReference>
<keyword evidence="8" id="KW-0238">DNA-binding</keyword>
<evidence type="ECO:0000256" key="1">
    <source>
        <dbReference type="ARBA" id="ARBA00000185"/>
    </source>
</evidence>
<evidence type="ECO:0000256" key="4">
    <source>
        <dbReference type="ARBA" id="ARBA00022741"/>
    </source>
</evidence>
<dbReference type="InterPro" id="IPR011557">
    <property type="entry name" value="GyrB"/>
</dbReference>
<dbReference type="PRINTS" id="PR00418">
    <property type="entry name" value="TPI2FAMILY"/>
</dbReference>
<feature type="binding site" evidence="10">
    <location>
        <position position="499"/>
    </location>
    <ligand>
        <name>Mg(2+)</name>
        <dbReference type="ChEBI" id="CHEBI:18420"/>
        <label>1</label>
        <note>catalytic</note>
    </ligand>
</feature>
<evidence type="ECO:0000256" key="5">
    <source>
        <dbReference type="ARBA" id="ARBA00022840"/>
    </source>
</evidence>
<sequence>MAYDARSITVLEGLEAVRKRPGMYIGSTGERGLHHLVSEVVDNSVDEALAGHADAIDVTLMADGGVRVADNGRGIPVDLHPVEKRPGVELVLTTLHAGGKFDSKSYAVSGGLHGVGVSVVNALSTALEVEIRRDGHVWRQRYEMTRPVADLDKGEETADTGTQTTFWADPSIFETTTYSFETLSRRMQEMAFLNKGLSITIRDERPEFIGDSPVVHTYHYEEGLADFVRHINKSKEPAHASIISFEEDGDGISAEIALQWNQSYTSSVHTFANTINTTDGGTHEEGFRAALTSIVNRYAREQKLLREKEDNLTGDDIREGLTAIISAKLADPQFEGQTKAKLGNTEAKSFVQRVTNEHLRDWFERNPGEAKDIVTKASSAARARIAARQARDLTRRKTLLESTSLPGKLSDCQSTEPERCEVYIVEGDSAGGSAKGGRDPHYQAILPIRGKILNVEKSRIDRILRNNEVQAIITALGTGIHDDFDLAKLRYHKIILMADADVDGQHIRTLLLTLLFRFMKPLIEAGHVYLAQPPLYKIKWDQRGSDADYAYSDRERDQVIADGIAGGKRDPRPRDLIQRFKGLGEMNAGELWDTTMDPARRVLLQVTLDDAAQADEMFSVLMGEDVESRRSFIQRNARDVRFLDI</sequence>
<comment type="miscellaneous">
    <text evidence="10">Few gyrases are as efficient as E.coli at forming negative supercoils. Not all organisms have 2 type II topoisomerases; in organisms with a single type II topoisomerase this enzyme also has to decatenate newly replicated chromosomes.</text>
</comment>
<evidence type="ECO:0000256" key="10">
    <source>
        <dbReference type="HAMAP-Rule" id="MF_01898"/>
    </source>
</evidence>
<gene>
    <name evidence="10 12" type="primary">gyrB</name>
    <name evidence="12" type="ORF">ACFO4E_26940</name>
</gene>
<dbReference type="Proteomes" id="UP001595923">
    <property type="component" value="Unassembled WGS sequence"/>
</dbReference>
<dbReference type="InterPro" id="IPR013759">
    <property type="entry name" value="Topo_IIA_B_C"/>
</dbReference>
<dbReference type="InterPro" id="IPR014721">
    <property type="entry name" value="Ribsml_uS5_D2-typ_fold_subgr"/>
</dbReference>
<comment type="catalytic activity">
    <reaction evidence="1 10">
        <text>ATP-dependent breakage, passage and rejoining of double-stranded DNA.</text>
        <dbReference type="EC" id="5.6.2.2"/>
    </reaction>
</comment>
<dbReference type="CDD" id="cd16928">
    <property type="entry name" value="HATPase_GyrB-like"/>
    <property type="match status" value="1"/>
</dbReference>
<protein>
    <recommendedName>
        <fullName evidence="10">DNA gyrase subunit B</fullName>
        <ecNumber evidence="10">5.6.2.2</ecNumber>
    </recommendedName>
</protein>
<keyword evidence="3 10" id="KW-0479">Metal-binding</keyword>
<organism evidence="12 13">
    <name type="scientific">Nocardiopsis mangrovi</name>
    <dbReference type="NCBI Taxonomy" id="1179818"/>
    <lineage>
        <taxon>Bacteria</taxon>
        <taxon>Bacillati</taxon>
        <taxon>Actinomycetota</taxon>
        <taxon>Actinomycetes</taxon>
        <taxon>Streptosporangiales</taxon>
        <taxon>Nocardiopsidaceae</taxon>
        <taxon>Nocardiopsis</taxon>
    </lineage>
</organism>
<proteinExistence type="inferred from homology"/>
<comment type="caution">
    <text evidence="12">The sequence shown here is derived from an EMBL/GenBank/DDBJ whole genome shotgun (WGS) entry which is preliminary data.</text>
</comment>
<evidence type="ECO:0000256" key="7">
    <source>
        <dbReference type="ARBA" id="ARBA00023029"/>
    </source>
</evidence>
<dbReference type="Pfam" id="PF02518">
    <property type="entry name" value="HATPase_c"/>
    <property type="match status" value="1"/>
</dbReference>
<comment type="function">
    <text evidence="10">A type II topoisomerase that negatively supercoils closed circular double-stranded (ds) DNA in an ATP-dependent manner to modulate DNA topology and maintain chromosomes in an underwound state. Negative supercoiling favors strand separation, and DNA replication, transcription, recombination and repair, all of which involve strand separation. Also able to catalyze the interconversion of other topological isomers of dsDNA rings, including catenanes and knotted rings. Type II topoisomerases break and join 2 DNA strands simultaneously in an ATP-dependent manner.</text>
</comment>
<reference evidence="13" key="1">
    <citation type="journal article" date="2019" name="Int. J. Syst. Evol. Microbiol.">
        <title>The Global Catalogue of Microorganisms (GCM) 10K type strain sequencing project: providing services to taxonomists for standard genome sequencing and annotation.</title>
        <authorList>
            <consortium name="The Broad Institute Genomics Platform"/>
            <consortium name="The Broad Institute Genome Sequencing Center for Infectious Disease"/>
            <person name="Wu L."/>
            <person name="Ma J."/>
        </authorList>
    </citation>
    <scope>NUCLEOTIDE SEQUENCE [LARGE SCALE GENOMIC DNA]</scope>
    <source>
        <strain evidence="13">XZYJ18</strain>
    </source>
</reference>
<feature type="binding site" evidence="10">
    <location>
        <position position="501"/>
    </location>
    <ligand>
        <name>Mg(2+)</name>
        <dbReference type="ChEBI" id="CHEBI:18420"/>
        <label>2</label>
    </ligand>
</feature>
<keyword evidence="6 10" id="KW-0460">Magnesium</keyword>
<feature type="site" description="Interaction with DNA" evidence="10">
    <location>
        <position position="454"/>
    </location>
</feature>
<comment type="cofactor">
    <cofactor evidence="10">
        <name>Mg(2+)</name>
        <dbReference type="ChEBI" id="CHEBI:18420"/>
    </cofactor>
    <cofactor evidence="10">
        <name>Mn(2+)</name>
        <dbReference type="ChEBI" id="CHEBI:29035"/>
    </cofactor>
    <cofactor evidence="10">
        <name>Ca(2+)</name>
        <dbReference type="ChEBI" id="CHEBI:29108"/>
    </cofactor>
    <text evidence="10">Binds two Mg(2+) per subunit. The magnesium ions form salt bridges with both the protein and the DNA. Can also accept other divalent metal cations, such as Mn(2+) or Ca(2+).</text>
</comment>
<dbReference type="NCBIfam" id="NF011501">
    <property type="entry name" value="PRK14939.1"/>
    <property type="match status" value="1"/>
</dbReference>
<dbReference type="SMART" id="SM00387">
    <property type="entry name" value="HATPase_c"/>
    <property type="match status" value="1"/>
</dbReference>
<dbReference type="PANTHER" id="PTHR45866:SF1">
    <property type="entry name" value="DNA GYRASE SUBUNIT B, MITOCHONDRIAL"/>
    <property type="match status" value="1"/>
</dbReference>
<dbReference type="Pfam" id="PF01751">
    <property type="entry name" value="Toprim"/>
    <property type="match status" value="1"/>
</dbReference>
<comment type="similarity">
    <text evidence="2 10">Belongs to the type II topoisomerase GyrB family.</text>
</comment>
<dbReference type="Gene3D" id="3.40.50.670">
    <property type="match status" value="1"/>
</dbReference>
<dbReference type="NCBIfam" id="NF004189">
    <property type="entry name" value="PRK05644.1"/>
    <property type="match status" value="1"/>
</dbReference>
<dbReference type="CDD" id="cd00822">
    <property type="entry name" value="TopoII_Trans_DNA_gyrase"/>
    <property type="match status" value="1"/>
</dbReference>
<feature type="binding site" evidence="10">
    <location>
        <position position="426"/>
    </location>
    <ligand>
        <name>Mg(2+)</name>
        <dbReference type="ChEBI" id="CHEBI:18420"/>
        <label>1</label>
        <note>catalytic</note>
    </ligand>
</feature>
<dbReference type="Gene3D" id="3.30.565.10">
    <property type="entry name" value="Histidine kinase-like ATPase, C-terminal domain"/>
    <property type="match status" value="1"/>
</dbReference>
<dbReference type="InterPro" id="IPR001241">
    <property type="entry name" value="Topo_IIA"/>
</dbReference>
<dbReference type="SUPFAM" id="SSF56719">
    <property type="entry name" value="Type II DNA topoisomerase"/>
    <property type="match status" value="1"/>
</dbReference>
<dbReference type="SUPFAM" id="SSF54211">
    <property type="entry name" value="Ribosomal protein S5 domain 2-like"/>
    <property type="match status" value="1"/>
</dbReference>
<dbReference type="RefSeq" id="WP_378579544.1">
    <property type="nucleotide sequence ID" value="NZ_JBHSFQ010000039.1"/>
</dbReference>
<dbReference type="PROSITE" id="PS50880">
    <property type="entry name" value="TOPRIM"/>
    <property type="match status" value="1"/>
</dbReference>
<comment type="subcellular location">
    <subcellularLocation>
        <location evidence="10">Cytoplasm</location>
    </subcellularLocation>
</comment>
<dbReference type="InterPro" id="IPR036890">
    <property type="entry name" value="HATPase_C_sf"/>
</dbReference>
<dbReference type="SUPFAM" id="SSF55874">
    <property type="entry name" value="ATPase domain of HSP90 chaperone/DNA topoisomerase II/histidine kinase"/>
    <property type="match status" value="1"/>
</dbReference>
<evidence type="ECO:0000256" key="6">
    <source>
        <dbReference type="ARBA" id="ARBA00022842"/>
    </source>
</evidence>
<keyword evidence="5 10" id="KW-0067">ATP-binding</keyword>
<evidence type="ECO:0000313" key="13">
    <source>
        <dbReference type="Proteomes" id="UP001595923"/>
    </source>
</evidence>
<dbReference type="HAMAP" id="MF_01898">
    <property type="entry name" value="GyrB"/>
    <property type="match status" value="1"/>
</dbReference>
<dbReference type="EC" id="5.6.2.2" evidence="10"/>
<dbReference type="NCBIfam" id="TIGR01059">
    <property type="entry name" value="gyrB"/>
    <property type="match status" value="1"/>
</dbReference>
<dbReference type="InterPro" id="IPR000565">
    <property type="entry name" value="Topo_IIA_B"/>
</dbReference>
<evidence type="ECO:0000256" key="8">
    <source>
        <dbReference type="ARBA" id="ARBA00023125"/>
    </source>
</evidence>
<dbReference type="InterPro" id="IPR013506">
    <property type="entry name" value="Topo_IIA_bsu_dom2"/>
</dbReference>